<feature type="signal peptide" evidence="1">
    <location>
        <begin position="1"/>
        <end position="24"/>
    </location>
</feature>
<proteinExistence type="predicted"/>
<organism evidence="2 3">
    <name type="scientific">Mytilus coruscus</name>
    <name type="common">Sea mussel</name>
    <dbReference type="NCBI Taxonomy" id="42192"/>
    <lineage>
        <taxon>Eukaryota</taxon>
        <taxon>Metazoa</taxon>
        <taxon>Spiralia</taxon>
        <taxon>Lophotrochozoa</taxon>
        <taxon>Mollusca</taxon>
        <taxon>Bivalvia</taxon>
        <taxon>Autobranchia</taxon>
        <taxon>Pteriomorphia</taxon>
        <taxon>Mytilida</taxon>
        <taxon>Mytiloidea</taxon>
        <taxon>Mytilidae</taxon>
        <taxon>Mytilinae</taxon>
        <taxon>Mytilus</taxon>
    </lineage>
</organism>
<keyword evidence="1" id="KW-0732">Signal</keyword>
<dbReference type="Proteomes" id="UP000507470">
    <property type="component" value="Unassembled WGS sequence"/>
</dbReference>
<dbReference type="AlphaFoldDB" id="A0A6J8EM20"/>
<feature type="chain" id="PRO_5026864933" evidence="1">
    <location>
        <begin position="25"/>
        <end position="240"/>
    </location>
</feature>
<keyword evidence="3" id="KW-1185">Reference proteome</keyword>
<evidence type="ECO:0000313" key="2">
    <source>
        <dbReference type="EMBL" id="CAC5421610.1"/>
    </source>
</evidence>
<dbReference type="EMBL" id="CACVKT020009359">
    <property type="protein sequence ID" value="CAC5421610.1"/>
    <property type="molecule type" value="Genomic_DNA"/>
</dbReference>
<name>A0A6J8EM20_MYTCO</name>
<gene>
    <name evidence="2" type="ORF">MCOR_53710</name>
</gene>
<protein>
    <submittedName>
        <fullName evidence="2">Uncharacterized protein</fullName>
    </submittedName>
</protein>
<reference evidence="2 3" key="1">
    <citation type="submission" date="2020-06" db="EMBL/GenBank/DDBJ databases">
        <authorList>
            <person name="Li R."/>
            <person name="Bekaert M."/>
        </authorList>
    </citation>
    <scope>NUCLEOTIDE SEQUENCE [LARGE SCALE GENOMIC DNA]</scope>
    <source>
        <strain evidence="3">wild</strain>
    </source>
</reference>
<sequence>MLRAITGIVCIVTIMLTSTEGTAAKPRYRRGSVEAKLDEQNENLKAHDHDQCVEKIICVLAALPESDFNRYSNNPASFIVSLAPGSSKGKQISEEQKKRALEMLKNFHSIEELVQAAEYGQTVQDSHQCGTHFSDCVLSHDNVLKVIEKFSDLEAVATESGKQMLEDFGQINGSKRDTRCNENARTQMCSAITGGCIASTIGCVICAALTAGICFAGCGPVIGVPCGVAMGSCNVAGLVC</sequence>
<evidence type="ECO:0000256" key="1">
    <source>
        <dbReference type="SAM" id="SignalP"/>
    </source>
</evidence>
<evidence type="ECO:0000313" key="3">
    <source>
        <dbReference type="Proteomes" id="UP000507470"/>
    </source>
</evidence>
<accession>A0A6J8EM20</accession>